<accession>A0ACC2K5U8</accession>
<comment type="caution">
    <text evidence="1">The sequence shown here is derived from an EMBL/GenBank/DDBJ whole genome shotgun (WGS) entry which is preliminary data.</text>
</comment>
<reference evidence="1 2" key="1">
    <citation type="journal article" date="2022" name="Hortic Res">
        <title>A haplotype resolved chromosomal level avocado genome allows analysis of novel avocado genes.</title>
        <authorList>
            <person name="Nath O."/>
            <person name="Fletcher S.J."/>
            <person name="Hayward A."/>
            <person name="Shaw L.M."/>
            <person name="Masouleh A.K."/>
            <person name="Furtado A."/>
            <person name="Henry R.J."/>
            <person name="Mitter N."/>
        </authorList>
    </citation>
    <scope>NUCLEOTIDE SEQUENCE [LARGE SCALE GENOMIC DNA]</scope>
    <source>
        <strain evidence="2">cv. Hass</strain>
    </source>
</reference>
<evidence type="ECO:0000313" key="1">
    <source>
        <dbReference type="EMBL" id="KAJ8616486.1"/>
    </source>
</evidence>
<gene>
    <name evidence="1" type="ORF">MRB53_035858</name>
</gene>
<keyword evidence="2" id="KW-1185">Reference proteome</keyword>
<organism evidence="1 2">
    <name type="scientific">Persea americana</name>
    <name type="common">Avocado</name>
    <dbReference type="NCBI Taxonomy" id="3435"/>
    <lineage>
        <taxon>Eukaryota</taxon>
        <taxon>Viridiplantae</taxon>
        <taxon>Streptophyta</taxon>
        <taxon>Embryophyta</taxon>
        <taxon>Tracheophyta</taxon>
        <taxon>Spermatophyta</taxon>
        <taxon>Magnoliopsida</taxon>
        <taxon>Magnoliidae</taxon>
        <taxon>Laurales</taxon>
        <taxon>Lauraceae</taxon>
        <taxon>Persea</taxon>
    </lineage>
</organism>
<dbReference type="EMBL" id="CM056820">
    <property type="protein sequence ID" value="KAJ8616486.1"/>
    <property type="molecule type" value="Genomic_DNA"/>
</dbReference>
<name>A0ACC2K5U8_PERAE</name>
<evidence type="ECO:0000313" key="2">
    <source>
        <dbReference type="Proteomes" id="UP001234297"/>
    </source>
</evidence>
<proteinExistence type="predicted"/>
<protein>
    <submittedName>
        <fullName evidence="1">Uncharacterized protein</fullName>
    </submittedName>
</protein>
<dbReference type="Proteomes" id="UP001234297">
    <property type="component" value="Chromosome 12"/>
</dbReference>
<sequence>MQYDEEERVLSSSNEATDSARSASPTCSRLHPTPPFPSCTAAMSRMSATACRRYRRILRFSHSSTLLGTFRLTATSRMMRTTVTQLRWRTNLAAGAAATEIANRKC</sequence>